<reference evidence="7 8" key="1">
    <citation type="submission" date="2018-11" db="EMBL/GenBank/DDBJ databases">
        <title>Mesobaculum littorinae gen. nov., sp. nov., isolated from Littorina scabra that represents a novel genus of the order Rhodobacteraceae.</title>
        <authorList>
            <person name="Li F."/>
        </authorList>
    </citation>
    <scope>NUCLEOTIDE SEQUENCE [LARGE SCALE GENOMIC DNA]</scope>
    <source>
        <strain evidence="7 8">M0103</strain>
    </source>
</reference>
<evidence type="ECO:0000313" key="8">
    <source>
        <dbReference type="Proteomes" id="UP000285908"/>
    </source>
</evidence>
<keyword evidence="4 5" id="KW-0472">Membrane</keyword>
<dbReference type="InterPro" id="IPR006977">
    <property type="entry name" value="Yip1_dom"/>
</dbReference>
<accession>A0A438ALV7</accession>
<evidence type="ECO:0000256" key="2">
    <source>
        <dbReference type="ARBA" id="ARBA00022692"/>
    </source>
</evidence>
<gene>
    <name evidence="7" type="ORF">EKE94_03880</name>
</gene>
<evidence type="ECO:0000313" key="7">
    <source>
        <dbReference type="EMBL" id="RVV99821.1"/>
    </source>
</evidence>
<organism evidence="7 8">
    <name type="scientific">Mesobaculum littorinae</name>
    <dbReference type="NCBI Taxonomy" id="2486419"/>
    <lineage>
        <taxon>Bacteria</taxon>
        <taxon>Pseudomonadati</taxon>
        <taxon>Pseudomonadota</taxon>
        <taxon>Alphaproteobacteria</taxon>
        <taxon>Rhodobacterales</taxon>
        <taxon>Roseobacteraceae</taxon>
        <taxon>Mesobaculum</taxon>
    </lineage>
</organism>
<sequence>MTLLGDILRSYRSPGRVLRRRMAGERREAAALATLMLGCALIYVAQWPRLARAAESDPGIDLQARLAGALLAWIFIAPLLFYGLAALSHLGARALGGRGSFFAARLALFWALLAAAPLWVLWGALSGLPGPGVLQDVVGIAALVAFFGIWGAGLAAVERRPAPETSGVSRT</sequence>
<dbReference type="Pfam" id="PF04893">
    <property type="entry name" value="Yip1"/>
    <property type="match status" value="1"/>
</dbReference>
<dbReference type="EMBL" id="RQXX01000001">
    <property type="protein sequence ID" value="RVV99821.1"/>
    <property type="molecule type" value="Genomic_DNA"/>
</dbReference>
<evidence type="ECO:0000256" key="5">
    <source>
        <dbReference type="SAM" id="Phobius"/>
    </source>
</evidence>
<feature type="transmembrane region" description="Helical" evidence="5">
    <location>
        <begin position="102"/>
        <end position="125"/>
    </location>
</feature>
<keyword evidence="3 5" id="KW-1133">Transmembrane helix</keyword>
<evidence type="ECO:0000256" key="4">
    <source>
        <dbReference type="ARBA" id="ARBA00023136"/>
    </source>
</evidence>
<feature type="transmembrane region" description="Helical" evidence="5">
    <location>
        <begin position="29"/>
        <end position="46"/>
    </location>
</feature>
<feature type="transmembrane region" description="Helical" evidence="5">
    <location>
        <begin position="66"/>
        <end position="90"/>
    </location>
</feature>
<feature type="transmembrane region" description="Helical" evidence="5">
    <location>
        <begin position="137"/>
        <end position="157"/>
    </location>
</feature>
<evidence type="ECO:0000256" key="1">
    <source>
        <dbReference type="ARBA" id="ARBA00004141"/>
    </source>
</evidence>
<dbReference type="RefSeq" id="WP_127905262.1">
    <property type="nucleotide sequence ID" value="NZ_RQXX01000001.1"/>
</dbReference>
<dbReference type="AlphaFoldDB" id="A0A438ALV7"/>
<name>A0A438ALV7_9RHOB</name>
<comment type="subcellular location">
    <subcellularLocation>
        <location evidence="1">Membrane</location>
        <topology evidence="1">Multi-pass membrane protein</topology>
    </subcellularLocation>
</comment>
<keyword evidence="2 5" id="KW-0812">Transmembrane</keyword>
<dbReference type="GO" id="GO:0016020">
    <property type="term" value="C:membrane"/>
    <property type="evidence" value="ECO:0007669"/>
    <property type="project" value="UniProtKB-SubCell"/>
</dbReference>
<evidence type="ECO:0000259" key="6">
    <source>
        <dbReference type="Pfam" id="PF04893"/>
    </source>
</evidence>
<dbReference type="OrthoDB" id="7771437at2"/>
<comment type="caution">
    <text evidence="7">The sequence shown here is derived from an EMBL/GenBank/DDBJ whole genome shotgun (WGS) entry which is preliminary data.</text>
</comment>
<keyword evidence="8" id="KW-1185">Reference proteome</keyword>
<proteinExistence type="predicted"/>
<evidence type="ECO:0000256" key="3">
    <source>
        <dbReference type="ARBA" id="ARBA00022989"/>
    </source>
</evidence>
<feature type="domain" description="Yip1" evidence="6">
    <location>
        <begin position="10"/>
        <end position="156"/>
    </location>
</feature>
<dbReference type="Proteomes" id="UP000285908">
    <property type="component" value="Unassembled WGS sequence"/>
</dbReference>
<protein>
    <submittedName>
        <fullName evidence="7">YIP1 family protein</fullName>
    </submittedName>
</protein>